<evidence type="ECO:0000313" key="4">
    <source>
        <dbReference type="Proteomes" id="UP000317685"/>
    </source>
</evidence>
<keyword evidence="4" id="KW-1185">Reference proteome</keyword>
<dbReference type="EMBL" id="VIWZ01000001">
    <property type="protein sequence ID" value="TWG15378.1"/>
    <property type="molecule type" value="Genomic_DNA"/>
</dbReference>
<accession>A0A561VUU4</accession>
<feature type="signal peptide" evidence="2">
    <location>
        <begin position="1"/>
        <end position="36"/>
    </location>
</feature>
<keyword evidence="2" id="KW-0732">Signal</keyword>
<feature type="compositionally biased region" description="Low complexity" evidence="1">
    <location>
        <begin position="48"/>
        <end position="61"/>
    </location>
</feature>
<evidence type="ECO:0000256" key="2">
    <source>
        <dbReference type="SAM" id="SignalP"/>
    </source>
</evidence>
<evidence type="ECO:0000313" key="3">
    <source>
        <dbReference type="EMBL" id="TWG15378.1"/>
    </source>
</evidence>
<comment type="caution">
    <text evidence="3">The sequence shown here is derived from an EMBL/GenBank/DDBJ whole genome shotgun (WGS) entry which is preliminary data.</text>
</comment>
<dbReference type="Proteomes" id="UP000317685">
    <property type="component" value="Unassembled WGS sequence"/>
</dbReference>
<protein>
    <submittedName>
        <fullName evidence="3">Uncharacterized protein</fullName>
    </submittedName>
</protein>
<feature type="region of interest" description="Disordered" evidence="1">
    <location>
        <begin position="33"/>
        <end position="61"/>
    </location>
</feature>
<name>A0A561VUU4_9ACTN</name>
<proteinExistence type="predicted"/>
<organism evidence="3 4">
    <name type="scientific">Micromonospora taraxaci</name>
    <dbReference type="NCBI Taxonomy" id="1316803"/>
    <lineage>
        <taxon>Bacteria</taxon>
        <taxon>Bacillati</taxon>
        <taxon>Actinomycetota</taxon>
        <taxon>Actinomycetes</taxon>
        <taxon>Micromonosporales</taxon>
        <taxon>Micromonosporaceae</taxon>
        <taxon>Micromonospora</taxon>
    </lineage>
</organism>
<dbReference type="AlphaFoldDB" id="A0A561VUU4"/>
<feature type="chain" id="PRO_5021900194" evidence="2">
    <location>
        <begin position="37"/>
        <end position="191"/>
    </location>
</feature>
<reference evidence="3 4" key="1">
    <citation type="submission" date="2019-06" db="EMBL/GenBank/DDBJ databases">
        <title>Sequencing the genomes of 1000 actinobacteria strains.</title>
        <authorList>
            <person name="Klenk H.-P."/>
        </authorList>
    </citation>
    <scope>NUCLEOTIDE SEQUENCE [LARGE SCALE GENOMIC DNA]</scope>
    <source>
        <strain evidence="3 4">DSM 45885</strain>
    </source>
</reference>
<evidence type="ECO:0000256" key="1">
    <source>
        <dbReference type="SAM" id="MobiDB-lite"/>
    </source>
</evidence>
<sequence length="191" mass="19308">MLRAARPTRVRATSTTGVTVALLVALLTGCTSTDRAGTAGDPPPETPAPTATVPPTGIPTPGVTPTVAPTVDAAAAQVTLRIFGGFAGRGDAITVEPDGRWTMVDRAGSRRSGKLTPADLGSLTSLATDPRLAAEAGPPPTSTSCSDVFHYRLTVGGNESGYADCPADASPPPATQAVVKLLLRATGTYSR</sequence>
<dbReference type="PROSITE" id="PS51257">
    <property type="entry name" value="PROKAR_LIPOPROTEIN"/>
    <property type="match status" value="1"/>
</dbReference>
<gene>
    <name evidence="3" type="ORF">FHU34_11695</name>
</gene>